<sequence>MHLHPLAATTHTVEMDQLAQLNEGLKGRPPGEAITASDLGLSGMRPISTDARRSRPLAARAVLERLSYEGPPEYPYIHAHFRTPELETTVVELHTPALRRLSQMLHVQALWGVGSGQNPLLAPIWH</sequence>
<gene>
    <name evidence="1" type="ORF">JOE57_000143</name>
</gene>
<protein>
    <submittedName>
        <fullName evidence="1">Uncharacterized protein</fullName>
    </submittedName>
</protein>
<comment type="caution">
    <text evidence="1">The sequence shown here is derived from an EMBL/GenBank/DDBJ whole genome shotgun (WGS) entry which is preliminary data.</text>
</comment>
<reference evidence="1 2" key="1">
    <citation type="submission" date="2021-01" db="EMBL/GenBank/DDBJ databases">
        <title>Sequencing the genomes of 1000 actinobacteria strains.</title>
        <authorList>
            <person name="Klenk H.-P."/>
        </authorList>
    </citation>
    <scope>NUCLEOTIDE SEQUENCE [LARGE SCALE GENOMIC DNA]</scope>
    <source>
        <strain evidence="1 2">DSM 18662</strain>
    </source>
</reference>
<dbReference type="Proteomes" id="UP000704762">
    <property type="component" value="Unassembled WGS sequence"/>
</dbReference>
<name>A0ABS2RE53_9ACTN</name>
<organism evidence="1 2">
    <name type="scientific">Microlunatus panaciterrae</name>
    <dbReference type="NCBI Taxonomy" id="400768"/>
    <lineage>
        <taxon>Bacteria</taxon>
        <taxon>Bacillati</taxon>
        <taxon>Actinomycetota</taxon>
        <taxon>Actinomycetes</taxon>
        <taxon>Propionibacteriales</taxon>
        <taxon>Propionibacteriaceae</taxon>
        <taxon>Microlunatus</taxon>
    </lineage>
</organism>
<evidence type="ECO:0000313" key="2">
    <source>
        <dbReference type="Proteomes" id="UP000704762"/>
    </source>
</evidence>
<accession>A0ABS2RE53</accession>
<dbReference type="RefSeq" id="WP_204915944.1">
    <property type="nucleotide sequence ID" value="NZ_BAAAQP010000003.1"/>
</dbReference>
<dbReference type="EMBL" id="JAFBCF010000001">
    <property type="protein sequence ID" value="MBM7797222.1"/>
    <property type="molecule type" value="Genomic_DNA"/>
</dbReference>
<evidence type="ECO:0000313" key="1">
    <source>
        <dbReference type="EMBL" id="MBM7797222.1"/>
    </source>
</evidence>
<keyword evidence="2" id="KW-1185">Reference proteome</keyword>
<proteinExistence type="predicted"/>